<reference evidence="6" key="1">
    <citation type="submission" date="2021-01" db="EMBL/GenBank/DDBJ databases">
        <title>Fulvivirga kasyanovii gen. nov., sp nov., a novel member of the phylum Bacteroidetes isolated from seawater in a mussel farm.</title>
        <authorList>
            <person name="Zhao L.-H."/>
            <person name="Wang Z.-J."/>
        </authorList>
    </citation>
    <scope>NUCLEOTIDE SEQUENCE</scope>
    <source>
        <strain evidence="6">2943</strain>
    </source>
</reference>
<evidence type="ECO:0000256" key="1">
    <source>
        <dbReference type="ARBA" id="ARBA00004370"/>
    </source>
</evidence>
<keyword evidence="2" id="KW-0349">Heme</keyword>
<dbReference type="EMBL" id="JAESIY010000001">
    <property type="protein sequence ID" value="MBL3654822.1"/>
    <property type="molecule type" value="Genomic_DNA"/>
</dbReference>
<keyword evidence="2" id="KW-0479">Metal-binding</keyword>
<keyword evidence="7" id="KW-1185">Reference proteome</keyword>
<feature type="transmembrane region" description="Helical" evidence="5">
    <location>
        <begin position="6"/>
        <end position="26"/>
    </location>
</feature>
<protein>
    <submittedName>
        <fullName evidence="6">Cytochrome c maturation protein CcmE</fullName>
    </submittedName>
</protein>
<dbReference type="GO" id="GO:0005886">
    <property type="term" value="C:plasma membrane"/>
    <property type="evidence" value="ECO:0007669"/>
    <property type="project" value="InterPro"/>
</dbReference>
<dbReference type="SUPFAM" id="SSF82093">
    <property type="entry name" value="Heme chaperone CcmE"/>
    <property type="match status" value="1"/>
</dbReference>
<dbReference type="AlphaFoldDB" id="A0A937JZV1"/>
<dbReference type="Gene3D" id="2.40.50.140">
    <property type="entry name" value="Nucleic acid-binding proteins"/>
    <property type="match status" value="1"/>
</dbReference>
<dbReference type="InterPro" id="IPR012340">
    <property type="entry name" value="NA-bd_OB-fold"/>
</dbReference>
<dbReference type="InterPro" id="IPR004329">
    <property type="entry name" value="CcmE"/>
</dbReference>
<name>A0A937JZV1_9BACT</name>
<evidence type="ECO:0000256" key="4">
    <source>
        <dbReference type="ARBA" id="ARBA00023136"/>
    </source>
</evidence>
<evidence type="ECO:0000256" key="2">
    <source>
        <dbReference type="ARBA" id="ARBA00022617"/>
    </source>
</evidence>
<evidence type="ECO:0000256" key="5">
    <source>
        <dbReference type="SAM" id="Phobius"/>
    </source>
</evidence>
<evidence type="ECO:0000313" key="6">
    <source>
        <dbReference type="EMBL" id="MBL3654822.1"/>
    </source>
</evidence>
<dbReference type="GO" id="GO:0017003">
    <property type="term" value="P:protein-heme linkage"/>
    <property type="evidence" value="ECO:0007669"/>
    <property type="project" value="InterPro"/>
</dbReference>
<keyword evidence="3" id="KW-0201">Cytochrome c-type biogenesis</keyword>
<evidence type="ECO:0000313" key="7">
    <source>
        <dbReference type="Proteomes" id="UP000659388"/>
    </source>
</evidence>
<comment type="subcellular location">
    <subcellularLocation>
        <location evidence="1">Membrane</location>
    </subcellularLocation>
</comment>
<keyword evidence="5" id="KW-0812">Transmembrane</keyword>
<comment type="caution">
    <text evidence="6">The sequence shown here is derived from an EMBL/GenBank/DDBJ whole genome shotgun (WGS) entry which is preliminary data.</text>
</comment>
<organism evidence="6 7">
    <name type="scientific">Fulvivirga sediminis</name>
    <dbReference type="NCBI Taxonomy" id="2803949"/>
    <lineage>
        <taxon>Bacteria</taxon>
        <taxon>Pseudomonadati</taxon>
        <taxon>Bacteroidota</taxon>
        <taxon>Cytophagia</taxon>
        <taxon>Cytophagales</taxon>
        <taxon>Fulvivirgaceae</taxon>
        <taxon>Fulvivirga</taxon>
    </lineage>
</organism>
<evidence type="ECO:0000256" key="3">
    <source>
        <dbReference type="ARBA" id="ARBA00022748"/>
    </source>
</evidence>
<dbReference type="Proteomes" id="UP000659388">
    <property type="component" value="Unassembled WGS sequence"/>
</dbReference>
<dbReference type="GO" id="GO:0017004">
    <property type="term" value="P:cytochrome complex assembly"/>
    <property type="evidence" value="ECO:0007669"/>
    <property type="project" value="UniProtKB-KW"/>
</dbReference>
<dbReference type="GO" id="GO:0020037">
    <property type="term" value="F:heme binding"/>
    <property type="evidence" value="ECO:0007669"/>
    <property type="project" value="InterPro"/>
</dbReference>
<dbReference type="RefSeq" id="WP_202241943.1">
    <property type="nucleotide sequence ID" value="NZ_JAESIY010000001.1"/>
</dbReference>
<dbReference type="InterPro" id="IPR036127">
    <property type="entry name" value="CcmE-like_sf"/>
</dbReference>
<sequence>MKASHIIGIIVIAVAIGIIIVTAGDASSYVTFDQAKEMADNGNNNSIHVVGELPKTGSGEITGIEPSSDKLSFSFVMVDENKKEQRVFYNEPMPTDFKRSEKVVVIGSYKENLFIADKILMKCPSKYQEKTVTAGI</sequence>
<keyword evidence="5" id="KW-1133">Transmembrane helix</keyword>
<gene>
    <name evidence="6" type="ORF">JL102_01670</name>
</gene>
<keyword evidence="2" id="KW-0408">Iron</keyword>
<accession>A0A937JZV1</accession>
<proteinExistence type="predicted"/>
<dbReference type="Pfam" id="PF03100">
    <property type="entry name" value="CcmE"/>
    <property type="match status" value="1"/>
</dbReference>
<keyword evidence="4 5" id="KW-0472">Membrane</keyword>